<dbReference type="EMBL" id="MU005572">
    <property type="protein sequence ID" value="KAF2689143.1"/>
    <property type="molecule type" value="Genomic_DNA"/>
</dbReference>
<reference evidence="2" key="1">
    <citation type="journal article" date="2020" name="Stud. Mycol.">
        <title>101 Dothideomycetes genomes: a test case for predicting lifestyles and emergence of pathogens.</title>
        <authorList>
            <person name="Haridas S."/>
            <person name="Albert R."/>
            <person name="Binder M."/>
            <person name="Bloem J."/>
            <person name="Labutti K."/>
            <person name="Salamov A."/>
            <person name="Andreopoulos B."/>
            <person name="Baker S."/>
            <person name="Barry K."/>
            <person name="Bills G."/>
            <person name="Bluhm B."/>
            <person name="Cannon C."/>
            <person name="Castanera R."/>
            <person name="Culley D."/>
            <person name="Daum C."/>
            <person name="Ezra D."/>
            <person name="Gonzalez J."/>
            <person name="Henrissat B."/>
            <person name="Kuo A."/>
            <person name="Liang C."/>
            <person name="Lipzen A."/>
            <person name="Lutzoni F."/>
            <person name="Magnuson J."/>
            <person name="Mondo S."/>
            <person name="Nolan M."/>
            <person name="Ohm R."/>
            <person name="Pangilinan J."/>
            <person name="Park H.-J."/>
            <person name="Ramirez L."/>
            <person name="Alfaro M."/>
            <person name="Sun H."/>
            <person name="Tritt A."/>
            <person name="Yoshinaga Y."/>
            <person name="Zwiers L.-H."/>
            <person name="Turgeon B."/>
            <person name="Goodwin S."/>
            <person name="Spatafora J."/>
            <person name="Crous P."/>
            <person name="Grigoriev I."/>
        </authorList>
    </citation>
    <scope>NUCLEOTIDE SEQUENCE</scope>
    <source>
        <strain evidence="2">CBS 122367</strain>
    </source>
</reference>
<sequence length="63" mass="7348">MQKEVHTVQVRDAEVGTGPLLAVRIAAIRNLLWIERIRWRFVTTTTVIFAFSTCRFLSFKKPQ</sequence>
<gene>
    <name evidence="2" type="ORF">K458DRAFT_461993</name>
</gene>
<organism evidence="2 3">
    <name type="scientific">Lentithecium fluviatile CBS 122367</name>
    <dbReference type="NCBI Taxonomy" id="1168545"/>
    <lineage>
        <taxon>Eukaryota</taxon>
        <taxon>Fungi</taxon>
        <taxon>Dikarya</taxon>
        <taxon>Ascomycota</taxon>
        <taxon>Pezizomycotina</taxon>
        <taxon>Dothideomycetes</taxon>
        <taxon>Pleosporomycetidae</taxon>
        <taxon>Pleosporales</taxon>
        <taxon>Massarineae</taxon>
        <taxon>Lentitheciaceae</taxon>
        <taxon>Lentithecium</taxon>
    </lineage>
</organism>
<evidence type="ECO:0000256" key="1">
    <source>
        <dbReference type="SAM" id="Phobius"/>
    </source>
</evidence>
<dbReference type="AlphaFoldDB" id="A0A6G1JG78"/>
<name>A0A6G1JG78_9PLEO</name>
<dbReference type="Proteomes" id="UP000799291">
    <property type="component" value="Unassembled WGS sequence"/>
</dbReference>
<keyword evidence="1" id="KW-0472">Membrane</keyword>
<evidence type="ECO:0000313" key="3">
    <source>
        <dbReference type="Proteomes" id="UP000799291"/>
    </source>
</evidence>
<proteinExistence type="predicted"/>
<protein>
    <submittedName>
        <fullName evidence="2">Uncharacterized protein</fullName>
    </submittedName>
</protein>
<accession>A0A6G1JG78</accession>
<keyword evidence="3" id="KW-1185">Reference proteome</keyword>
<feature type="transmembrane region" description="Helical" evidence="1">
    <location>
        <begin position="39"/>
        <end position="58"/>
    </location>
</feature>
<evidence type="ECO:0000313" key="2">
    <source>
        <dbReference type="EMBL" id="KAF2689143.1"/>
    </source>
</evidence>
<keyword evidence="1" id="KW-0812">Transmembrane</keyword>
<keyword evidence="1" id="KW-1133">Transmembrane helix</keyword>